<reference evidence="1 2" key="1">
    <citation type="journal article" date="2010" name="J. Bacteriol.">
        <title>The complete genome sequence of Croceibacter atlanticus HTCC2559T.</title>
        <authorList>
            <person name="Oh H.M."/>
            <person name="Kang I."/>
            <person name="Ferriera S."/>
            <person name="Giovannoni S.J."/>
            <person name="Cho J.C."/>
        </authorList>
    </citation>
    <scope>NUCLEOTIDE SEQUENCE [LARGE SCALE GENOMIC DNA]</scope>
    <source>
        <strain evidence="2">ATCC BAA-628 / HTCC2559 / KCTC 12090</strain>
    </source>
</reference>
<dbReference type="RefSeq" id="WP_013185825.1">
    <property type="nucleotide sequence ID" value="NC_014230.1"/>
</dbReference>
<dbReference type="AlphaFoldDB" id="A3U4H6"/>
<evidence type="ECO:0000313" key="1">
    <source>
        <dbReference type="EMBL" id="EAP87143.1"/>
    </source>
</evidence>
<dbReference type="KEGG" id="cat:CA2559_00270"/>
<proteinExistence type="predicted"/>
<evidence type="ECO:0000313" key="2">
    <source>
        <dbReference type="Proteomes" id="UP000002297"/>
    </source>
</evidence>
<name>A3U4H6_CROAH</name>
<dbReference type="EMBL" id="CP002046">
    <property type="protein sequence ID" value="EAP87143.1"/>
    <property type="molecule type" value="Genomic_DNA"/>
</dbReference>
<accession>A3U4H6</accession>
<gene>
    <name evidence="1" type="ordered locus">CA2559_00270</name>
</gene>
<evidence type="ECO:0008006" key="3">
    <source>
        <dbReference type="Google" id="ProtNLM"/>
    </source>
</evidence>
<sequence>MNRILSLIICAFLITSCGKKREGEEKTGILSHLVSISDNENNGIQEILDFYGGRAEYSIGASASTSDGTKKYFEIEMSQSDAIDKRLDKAYLPSSNIAYRFYKNLKAEKKNYDEIKVVLISKENKKQEFDFPISLLEKAEKRIKVAEKTVNLLKEKQFDELKNMLNNELVPFDKDELISRLKEVEPQFGNILEFRLFGFKITEIKDKELMHISAAIIRDKQNNEFSVDIDFNSEKYELYQLQYKL</sequence>
<dbReference type="GeneID" id="89451865"/>
<protein>
    <recommendedName>
        <fullName evidence="3">Lipoprotein</fullName>
    </recommendedName>
</protein>
<keyword evidence="2" id="KW-1185">Reference proteome</keyword>
<organism evidence="1 2">
    <name type="scientific">Croceibacter atlanticus (strain ATCC BAA-628 / JCM 21780 / CIP 108009 / IAM 15332 / KCTC 12090 / HTCC2559)</name>
    <dbReference type="NCBI Taxonomy" id="216432"/>
    <lineage>
        <taxon>Bacteria</taxon>
        <taxon>Pseudomonadati</taxon>
        <taxon>Bacteroidota</taxon>
        <taxon>Flavobacteriia</taxon>
        <taxon>Flavobacteriales</taxon>
        <taxon>Flavobacteriaceae</taxon>
        <taxon>Croceibacter</taxon>
    </lineage>
</organism>
<dbReference type="HOGENOM" id="CLU_1132122_0_0_10"/>
<dbReference type="PROSITE" id="PS51257">
    <property type="entry name" value="PROKAR_LIPOPROTEIN"/>
    <property type="match status" value="1"/>
</dbReference>
<dbReference type="Proteomes" id="UP000002297">
    <property type="component" value="Chromosome"/>
</dbReference>
<dbReference type="OrthoDB" id="1452770at2"/>